<name>A0ABS4GKT0_9BACL</name>
<reference evidence="3 4" key="1">
    <citation type="submission" date="2021-03" db="EMBL/GenBank/DDBJ databases">
        <title>Genomic Encyclopedia of Type Strains, Phase IV (KMG-IV): sequencing the most valuable type-strain genomes for metagenomic binning, comparative biology and taxonomic classification.</title>
        <authorList>
            <person name="Goeker M."/>
        </authorList>
    </citation>
    <scope>NUCLEOTIDE SEQUENCE [LARGE SCALE GENOMIC DNA]</scope>
    <source>
        <strain evidence="3 4">DSM 24738</strain>
    </source>
</reference>
<dbReference type="InterPro" id="IPR036868">
    <property type="entry name" value="TusA-like_sf"/>
</dbReference>
<comment type="caution">
    <text evidence="3">The sequence shown here is derived from an EMBL/GenBank/DDBJ whole genome shotgun (WGS) entry which is preliminary data.</text>
</comment>
<evidence type="ECO:0000256" key="1">
    <source>
        <dbReference type="ARBA" id="ARBA00008984"/>
    </source>
</evidence>
<dbReference type="Pfam" id="PF00581">
    <property type="entry name" value="Rhodanese"/>
    <property type="match status" value="1"/>
</dbReference>
<keyword evidence="4" id="KW-1185">Reference proteome</keyword>
<evidence type="ECO:0000313" key="3">
    <source>
        <dbReference type="EMBL" id="MBP1930872.1"/>
    </source>
</evidence>
<dbReference type="Gene3D" id="3.30.110.40">
    <property type="entry name" value="TusA-like domain"/>
    <property type="match status" value="1"/>
</dbReference>
<dbReference type="PROSITE" id="PS50206">
    <property type="entry name" value="RHODANESE_3"/>
    <property type="match status" value="1"/>
</dbReference>
<dbReference type="Gene3D" id="3.40.250.10">
    <property type="entry name" value="Rhodanese-like domain"/>
    <property type="match status" value="1"/>
</dbReference>
<dbReference type="InterPro" id="IPR001763">
    <property type="entry name" value="Rhodanese-like_dom"/>
</dbReference>
<organism evidence="3 4">
    <name type="scientific">Ammoniphilus resinae</name>
    <dbReference type="NCBI Taxonomy" id="861532"/>
    <lineage>
        <taxon>Bacteria</taxon>
        <taxon>Bacillati</taxon>
        <taxon>Bacillota</taxon>
        <taxon>Bacilli</taxon>
        <taxon>Bacillales</taxon>
        <taxon>Paenibacillaceae</taxon>
        <taxon>Aneurinibacillus group</taxon>
        <taxon>Ammoniphilus</taxon>
    </lineage>
</organism>
<feature type="domain" description="Rhodanese" evidence="2">
    <location>
        <begin position="103"/>
        <end position="187"/>
    </location>
</feature>
<evidence type="ECO:0000259" key="2">
    <source>
        <dbReference type="PROSITE" id="PS50206"/>
    </source>
</evidence>
<dbReference type="EMBL" id="JAGGKT010000002">
    <property type="protein sequence ID" value="MBP1930872.1"/>
    <property type="molecule type" value="Genomic_DNA"/>
</dbReference>
<dbReference type="CDD" id="cd00158">
    <property type="entry name" value="RHOD"/>
    <property type="match status" value="1"/>
</dbReference>
<dbReference type="PANTHER" id="PTHR33279">
    <property type="entry name" value="SULFUR CARRIER PROTEIN YEDF-RELATED"/>
    <property type="match status" value="1"/>
</dbReference>
<dbReference type="PROSITE" id="PS01148">
    <property type="entry name" value="UPF0033"/>
    <property type="match status" value="1"/>
</dbReference>
<dbReference type="PANTHER" id="PTHR33279:SF6">
    <property type="entry name" value="SULFUR CARRIER PROTEIN YEDF-RELATED"/>
    <property type="match status" value="1"/>
</dbReference>
<dbReference type="InterPro" id="IPR001455">
    <property type="entry name" value="TusA-like"/>
</dbReference>
<sequence length="189" mass="21269">MNITVDKVLDCKGLACPMPIVKTKKGMEELQAGQVIEVLATDKGSVADIQGWAKNTGHQYIGTIEEGEVFKHYLRKANADEVKEETRYPHTVSHEELIEKINAKENMKILDVREPAEYAFGRIPGAISIPMGELEERISELNPEDVIHVVCRSGNRSDRACQLLDEKGFKRLKNILPGMKDWLGQIEKN</sequence>
<dbReference type="InterPro" id="IPR036873">
    <property type="entry name" value="Rhodanese-like_dom_sf"/>
</dbReference>
<dbReference type="Proteomes" id="UP001519343">
    <property type="component" value="Unassembled WGS sequence"/>
</dbReference>
<dbReference type="SMART" id="SM00450">
    <property type="entry name" value="RHOD"/>
    <property type="match status" value="1"/>
</dbReference>
<dbReference type="SUPFAM" id="SSF64307">
    <property type="entry name" value="SirA-like"/>
    <property type="match status" value="1"/>
</dbReference>
<proteinExistence type="inferred from homology"/>
<comment type="similarity">
    <text evidence="1">Belongs to the sulfur carrier protein TusA family.</text>
</comment>
<gene>
    <name evidence="3" type="ORF">J2Z37_000869</name>
</gene>
<evidence type="ECO:0000313" key="4">
    <source>
        <dbReference type="Proteomes" id="UP001519343"/>
    </source>
</evidence>
<dbReference type="SUPFAM" id="SSF52821">
    <property type="entry name" value="Rhodanese/Cell cycle control phosphatase"/>
    <property type="match status" value="1"/>
</dbReference>
<dbReference type="RefSeq" id="WP_209808988.1">
    <property type="nucleotide sequence ID" value="NZ_JAGGKT010000002.1"/>
</dbReference>
<dbReference type="CDD" id="cd00291">
    <property type="entry name" value="SirA_YedF_YeeD"/>
    <property type="match status" value="1"/>
</dbReference>
<accession>A0ABS4GKT0</accession>
<dbReference type="Pfam" id="PF01206">
    <property type="entry name" value="TusA"/>
    <property type="match status" value="1"/>
</dbReference>
<protein>
    <submittedName>
        <fullName evidence="3">TusA-related sulfurtransferase/rhodanese-related sulfurtransferase</fullName>
    </submittedName>
</protein>